<dbReference type="Gene3D" id="1.10.287.1490">
    <property type="match status" value="1"/>
</dbReference>
<feature type="region of interest" description="Disordered" evidence="2">
    <location>
        <begin position="318"/>
        <end position="340"/>
    </location>
</feature>
<dbReference type="EMBL" id="AVFL01000010">
    <property type="protein sequence ID" value="EWY39898.1"/>
    <property type="molecule type" value="Genomic_DNA"/>
</dbReference>
<keyword evidence="4" id="KW-1185">Reference proteome</keyword>
<accession>W9H7W9</accession>
<name>W9H7W9_9PROT</name>
<evidence type="ECO:0000256" key="1">
    <source>
        <dbReference type="SAM" id="Coils"/>
    </source>
</evidence>
<organism evidence="3 4">
    <name type="scientific">Skermanella stibiiresistens SB22</name>
    <dbReference type="NCBI Taxonomy" id="1385369"/>
    <lineage>
        <taxon>Bacteria</taxon>
        <taxon>Pseudomonadati</taxon>
        <taxon>Pseudomonadota</taxon>
        <taxon>Alphaproteobacteria</taxon>
        <taxon>Rhodospirillales</taxon>
        <taxon>Azospirillaceae</taxon>
        <taxon>Skermanella</taxon>
    </lineage>
</organism>
<reference evidence="3 4" key="1">
    <citation type="submission" date="2013-08" db="EMBL/GenBank/DDBJ databases">
        <title>The genome sequence of Skermanella stibiiresistens.</title>
        <authorList>
            <person name="Zhu W."/>
            <person name="Wang G."/>
        </authorList>
    </citation>
    <scope>NUCLEOTIDE SEQUENCE [LARGE SCALE GENOMIC DNA]</scope>
    <source>
        <strain evidence="3 4">SB22</strain>
    </source>
</reference>
<proteinExistence type="predicted"/>
<comment type="caution">
    <text evidence="3">The sequence shown here is derived from an EMBL/GenBank/DDBJ whole genome shotgun (WGS) entry which is preliminary data.</text>
</comment>
<keyword evidence="1" id="KW-0175">Coiled coil</keyword>
<protein>
    <submittedName>
        <fullName evidence="3">Uncharacterized protein</fullName>
    </submittedName>
</protein>
<feature type="coiled-coil region" evidence="1">
    <location>
        <begin position="195"/>
        <end position="292"/>
    </location>
</feature>
<dbReference type="STRING" id="1385369.N825_04315"/>
<evidence type="ECO:0000313" key="3">
    <source>
        <dbReference type="EMBL" id="EWY39898.1"/>
    </source>
</evidence>
<evidence type="ECO:0000313" key="4">
    <source>
        <dbReference type="Proteomes" id="UP000019486"/>
    </source>
</evidence>
<dbReference type="Proteomes" id="UP000019486">
    <property type="component" value="Unassembled WGS sequence"/>
</dbReference>
<evidence type="ECO:0000256" key="2">
    <source>
        <dbReference type="SAM" id="MobiDB-lite"/>
    </source>
</evidence>
<dbReference type="AlphaFoldDB" id="W9H7W9"/>
<gene>
    <name evidence="3" type="ORF">N825_04315</name>
</gene>
<sequence length="340" mass="36165">MILAVAGWSRASTHAGEAEALKGRVADLEGRLTVSQGQLTNAQGQLTTVQGQLASVTGERDALTPLTAQVASLGEEIDGFQVERSMMLTERNGIVQKLGAVTWARDVGDTNAAQLQRQVAALTSQRDALRPLVEEVDRLESLRANLLTERNELVQRIGGVAHARDIAEAKVADLDKGIQAARADRERVLADMAAMETAVGTKEELTEQVARIEAEAKEIDGQLANLTARREALNGEIAQGQQRVAELQQAADLASQNLAAIGNEVAQRSQALNTLRQQQQEATRQAEAAKAVFLDAEKQLTLLRDQMVNQAEVLRAAAMPASGGSDGGDAPASGSSQPTQ</sequence>